<dbReference type="Pfam" id="PF07714">
    <property type="entry name" value="PK_Tyr_Ser-Thr"/>
    <property type="match status" value="1"/>
</dbReference>
<dbReference type="Proteomes" id="UP000834106">
    <property type="component" value="Chromosome 10"/>
</dbReference>
<dbReference type="GO" id="GO:0004674">
    <property type="term" value="F:protein serine/threonine kinase activity"/>
    <property type="evidence" value="ECO:0007669"/>
    <property type="project" value="TreeGrafter"/>
</dbReference>
<dbReference type="PANTHER" id="PTHR27005">
    <property type="entry name" value="WALL-ASSOCIATED RECEPTOR KINASE-LIKE 21"/>
    <property type="match status" value="1"/>
</dbReference>
<dbReference type="PANTHER" id="PTHR27005:SF466">
    <property type="entry name" value="NON-FUNCTIONAL PSEUDOKINASE ZED1-LIKE"/>
    <property type="match status" value="1"/>
</dbReference>
<dbReference type="AlphaFoldDB" id="A0AAD1ZG36"/>
<evidence type="ECO:0000313" key="5">
    <source>
        <dbReference type="EMBL" id="CAI9769178.1"/>
    </source>
</evidence>
<dbReference type="GO" id="GO:0005886">
    <property type="term" value="C:plasma membrane"/>
    <property type="evidence" value="ECO:0007669"/>
    <property type="project" value="TreeGrafter"/>
</dbReference>
<evidence type="ECO:0000259" key="4">
    <source>
        <dbReference type="PROSITE" id="PS50011"/>
    </source>
</evidence>
<evidence type="ECO:0000313" key="6">
    <source>
        <dbReference type="Proteomes" id="UP000834106"/>
    </source>
</evidence>
<dbReference type="SUPFAM" id="SSF56112">
    <property type="entry name" value="Protein kinase-like (PK-like)"/>
    <property type="match status" value="1"/>
</dbReference>
<dbReference type="InterPro" id="IPR045274">
    <property type="entry name" value="WAK-like"/>
</dbReference>
<dbReference type="Gene3D" id="1.10.510.10">
    <property type="entry name" value="Transferase(Phosphotransferase) domain 1"/>
    <property type="match status" value="1"/>
</dbReference>
<dbReference type="GO" id="GO:0007166">
    <property type="term" value="P:cell surface receptor signaling pathway"/>
    <property type="evidence" value="ECO:0007669"/>
    <property type="project" value="InterPro"/>
</dbReference>
<dbReference type="GO" id="GO:0005524">
    <property type="term" value="F:ATP binding"/>
    <property type="evidence" value="ECO:0007669"/>
    <property type="project" value="UniProtKB-KW"/>
</dbReference>
<dbReference type="Gene3D" id="3.30.200.20">
    <property type="entry name" value="Phosphorylase Kinase, domain 1"/>
    <property type="match status" value="1"/>
</dbReference>
<dbReference type="EMBL" id="OU503045">
    <property type="protein sequence ID" value="CAI9769178.1"/>
    <property type="molecule type" value="Genomic_DNA"/>
</dbReference>
<evidence type="ECO:0000256" key="2">
    <source>
        <dbReference type="ARBA" id="ARBA00022840"/>
    </source>
</evidence>
<gene>
    <name evidence="5" type="ORF">FPE_LOCUS17112</name>
</gene>
<dbReference type="PROSITE" id="PS50011">
    <property type="entry name" value="PROTEIN_KINASE_DOM"/>
    <property type="match status" value="1"/>
</dbReference>
<evidence type="ECO:0000256" key="1">
    <source>
        <dbReference type="ARBA" id="ARBA00022741"/>
    </source>
</evidence>
<reference evidence="5" key="1">
    <citation type="submission" date="2023-05" db="EMBL/GenBank/DDBJ databases">
        <authorList>
            <person name="Huff M."/>
        </authorList>
    </citation>
    <scope>NUCLEOTIDE SEQUENCE</scope>
</reference>
<proteinExistence type="predicted"/>
<dbReference type="InterPro" id="IPR000719">
    <property type="entry name" value="Prot_kinase_dom"/>
</dbReference>
<keyword evidence="6" id="KW-1185">Reference proteome</keyword>
<protein>
    <recommendedName>
        <fullName evidence="4">Protein kinase domain-containing protein</fullName>
    </recommendedName>
</protein>
<sequence length="407" mass="46690">MMQILHGMRKKIVSFFIPRKKEEQEKSLHFQKNGGALLEELVTTFGARYKNPIRNISANELIRATQGRHLRIDMSNDFDFMSTGSWEERPILVRRCTGRILKETVRDIAVTSQMSHHKNVLKLIGCCTEFESPALIYEYSGTDLLSDLLHEPRNHRILSWKSRLRIANDIANAIAYLHTVFQTPLIYRGLDPGKIIVDNNDIAKLFDFSLCISLPPGELHVEVEGQVGRLNSLDTTPYSRFITQKTDVYSFGVLMLMLLTGQRAMWRDQEGKLINIVVFVNKQLNQIVDPHVLSEGGGNEQNWQYRAFLDLALCCIKPEKDDRPEMIEVAKELKRISKCIHTEEVFQDVNHILNSPNSYVYYAVFIGILLIGLVIIRSLRVSRVELSVKQLPPVQGEVLKIINNYEL</sequence>
<keyword evidence="3" id="KW-0472">Membrane</keyword>
<name>A0AAD1ZG36_9LAMI</name>
<keyword evidence="2" id="KW-0067">ATP-binding</keyword>
<keyword evidence="3" id="KW-1133">Transmembrane helix</keyword>
<keyword evidence="3" id="KW-0812">Transmembrane</keyword>
<dbReference type="InterPro" id="IPR001245">
    <property type="entry name" value="Ser-Thr/Tyr_kinase_cat_dom"/>
</dbReference>
<organism evidence="5 6">
    <name type="scientific">Fraxinus pennsylvanica</name>
    <dbReference type="NCBI Taxonomy" id="56036"/>
    <lineage>
        <taxon>Eukaryota</taxon>
        <taxon>Viridiplantae</taxon>
        <taxon>Streptophyta</taxon>
        <taxon>Embryophyta</taxon>
        <taxon>Tracheophyta</taxon>
        <taxon>Spermatophyta</taxon>
        <taxon>Magnoliopsida</taxon>
        <taxon>eudicotyledons</taxon>
        <taxon>Gunneridae</taxon>
        <taxon>Pentapetalae</taxon>
        <taxon>asterids</taxon>
        <taxon>lamiids</taxon>
        <taxon>Lamiales</taxon>
        <taxon>Oleaceae</taxon>
        <taxon>Oleeae</taxon>
        <taxon>Fraxinus</taxon>
    </lineage>
</organism>
<evidence type="ECO:0000256" key="3">
    <source>
        <dbReference type="SAM" id="Phobius"/>
    </source>
</evidence>
<feature type="transmembrane region" description="Helical" evidence="3">
    <location>
        <begin position="359"/>
        <end position="379"/>
    </location>
</feature>
<accession>A0AAD1ZG36</accession>
<keyword evidence="1" id="KW-0547">Nucleotide-binding</keyword>
<dbReference type="InterPro" id="IPR011009">
    <property type="entry name" value="Kinase-like_dom_sf"/>
</dbReference>
<feature type="domain" description="Protein kinase" evidence="4">
    <location>
        <begin position="58"/>
        <end position="346"/>
    </location>
</feature>